<name>A0A0V1MZ92_9BILA</name>
<reference evidence="1 2" key="1">
    <citation type="submission" date="2015-01" db="EMBL/GenBank/DDBJ databases">
        <title>Evolution of Trichinella species and genotypes.</title>
        <authorList>
            <person name="Korhonen P.K."/>
            <person name="Edoardo P."/>
            <person name="Giuseppe L.R."/>
            <person name="Gasser R.B."/>
        </authorList>
    </citation>
    <scope>NUCLEOTIDE SEQUENCE [LARGE SCALE GENOMIC DNA]</scope>
    <source>
        <strain evidence="1">ISS1980</strain>
    </source>
</reference>
<keyword evidence="2" id="KW-1185">Reference proteome</keyword>
<comment type="caution">
    <text evidence="1">The sequence shown here is derived from an EMBL/GenBank/DDBJ whole genome shotgun (WGS) entry which is preliminary data.</text>
</comment>
<organism evidence="1 2">
    <name type="scientific">Trichinella papuae</name>
    <dbReference type="NCBI Taxonomy" id="268474"/>
    <lineage>
        <taxon>Eukaryota</taxon>
        <taxon>Metazoa</taxon>
        <taxon>Ecdysozoa</taxon>
        <taxon>Nematoda</taxon>
        <taxon>Enoplea</taxon>
        <taxon>Dorylaimia</taxon>
        <taxon>Trichinellida</taxon>
        <taxon>Trichinellidae</taxon>
        <taxon>Trichinella</taxon>
    </lineage>
</organism>
<evidence type="ECO:0000313" key="1">
    <source>
        <dbReference type="EMBL" id="KRZ76959.1"/>
    </source>
</evidence>
<evidence type="ECO:0000313" key="2">
    <source>
        <dbReference type="Proteomes" id="UP000054843"/>
    </source>
</evidence>
<dbReference type="Proteomes" id="UP000054843">
    <property type="component" value="Unassembled WGS sequence"/>
</dbReference>
<dbReference type="AlphaFoldDB" id="A0A0V1MZ92"/>
<gene>
    <name evidence="1" type="ORF">T10_151</name>
</gene>
<accession>A0A0V1MZ92</accession>
<protein>
    <submittedName>
        <fullName evidence="1">Uncharacterized protein</fullName>
    </submittedName>
</protein>
<dbReference type="EMBL" id="JYDO01000023">
    <property type="protein sequence ID" value="KRZ76959.1"/>
    <property type="molecule type" value="Genomic_DNA"/>
</dbReference>
<proteinExistence type="predicted"/>
<sequence>MLQPDRLENCVSLEAGKKCFLIQQSYFPHCLGQRKITFCRSFVQVASEHITTFLLEPRSSGLDLGALLQDEEQDALLDCSGQSAAAVMSVTRKS</sequence>